<feature type="domain" description="SET" evidence="2">
    <location>
        <begin position="121"/>
        <end position="337"/>
    </location>
</feature>
<dbReference type="InterPro" id="IPR050600">
    <property type="entry name" value="SETD3_SETD6_MTase"/>
</dbReference>
<keyword evidence="1" id="KW-0732">Signal</keyword>
<protein>
    <recommendedName>
        <fullName evidence="2">SET domain-containing protein</fullName>
    </recommendedName>
</protein>
<dbReference type="GO" id="GO:0016279">
    <property type="term" value="F:protein-lysine N-methyltransferase activity"/>
    <property type="evidence" value="ECO:0007669"/>
    <property type="project" value="TreeGrafter"/>
</dbReference>
<keyword evidence="4" id="KW-1185">Reference proteome</keyword>
<proteinExistence type="predicted"/>
<evidence type="ECO:0000259" key="2">
    <source>
        <dbReference type="Pfam" id="PF00856"/>
    </source>
</evidence>
<dbReference type="CDD" id="cd10527">
    <property type="entry name" value="SET_LSMT"/>
    <property type="match status" value="1"/>
</dbReference>
<dbReference type="InterPro" id="IPR001214">
    <property type="entry name" value="SET_dom"/>
</dbReference>
<evidence type="ECO:0000256" key="1">
    <source>
        <dbReference type="SAM" id="SignalP"/>
    </source>
</evidence>
<dbReference type="RefSeq" id="XP_002181177.1">
    <property type="nucleotide sequence ID" value="XM_002181141.1"/>
</dbReference>
<feature type="chain" id="PRO_5002855636" description="SET domain-containing protein" evidence="1">
    <location>
        <begin position="19"/>
        <end position="486"/>
    </location>
</feature>
<dbReference type="eggNOG" id="ENOG502SPP8">
    <property type="taxonomic scope" value="Eukaryota"/>
</dbReference>
<dbReference type="Proteomes" id="UP000000759">
    <property type="component" value="Chromosome 12"/>
</dbReference>
<feature type="signal peptide" evidence="1">
    <location>
        <begin position="1"/>
        <end position="18"/>
    </location>
</feature>
<accession>B7G2B0</accession>
<dbReference type="AlphaFoldDB" id="B7G2B0"/>
<dbReference type="Gene3D" id="3.90.1410.10">
    <property type="entry name" value="set domain protein methyltransferase, domain 1"/>
    <property type="match status" value="1"/>
</dbReference>
<dbReference type="PANTHER" id="PTHR13271:SF151">
    <property type="entry name" value="SET DOMAIN-CONTAINING PROTEIN 4"/>
    <property type="match status" value="1"/>
</dbReference>
<reference evidence="3 4" key="1">
    <citation type="journal article" date="2008" name="Nature">
        <title>The Phaeodactylum genome reveals the evolutionary history of diatom genomes.</title>
        <authorList>
            <person name="Bowler C."/>
            <person name="Allen A.E."/>
            <person name="Badger J.H."/>
            <person name="Grimwood J."/>
            <person name="Jabbari K."/>
            <person name="Kuo A."/>
            <person name="Maheswari U."/>
            <person name="Martens C."/>
            <person name="Maumus F."/>
            <person name="Otillar R.P."/>
            <person name="Rayko E."/>
            <person name="Salamov A."/>
            <person name="Vandepoele K."/>
            <person name="Beszteri B."/>
            <person name="Gruber A."/>
            <person name="Heijde M."/>
            <person name="Katinka M."/>
            <person name="Mock T."/>
            <person name="Valentin K."/>
            <person name="Verret F."/>
            <person name="Berges J.A."/>
            <person name="Brownlee C."/>
            <person name="Cadoret J.P."/>
            <person name="Chiovitti A."/>
            <person name="Choi C.J."/>
            <person name="Coesel S."/>
            <person name="De Martino A."/>
            <person name="Detter J.C."/>
            <person name="Durkin C."/>
            <person name="Falciatore A."/>
            <person name="Fournet J."/>
            <person name="Haruta M."/>
            <person name="Huysman M.J."/>
            <person name="Jenkins B.D."/>
            <person name="Jiroutova K."/>
            <person name="Jorgensen R.E."/>
            <person name="Joubert Y."/>
            <person name="Kaplan A."/>
            <person name="Kroger N."/>
            <person name="Kroth P.G."/>
            <person name="La Roche J."/>
            <person name="Lindquist E."/>
            <person name="Lommer M."/>
            <person name="Martin-Jezequel V."/>
            <person name="Lopez P.J."/>
            <person name="Lucas S."/>
            <person name="Mangogna M."/>
            <person name="McGinnis K."/>
            <person name="Medlin L.K."/>
            <person name="Montsant A."/>
            <person name="Oudot-Le Secq M.P."/>
            <person name="Napoli C."/>
            <person name="Obornik M."/>
            <person name="Parker M.S."/>
            <person name="Petit J.L."/>
            <person name="Porcel B.M."/>
            <person name="Poulsen N."/>
            <person name="Robison M."/>
            <person name="Rychlewski L."/>
            <person name="Rynearson T.A."/>
            <person name="Schmutz J."/>
            <person name="Shapiro H."/>
            <person name="Siaut M."/>
            <person name="Stanley M."/>
            <person name="Sussman M.R."/>
            <person name="Taylor A.R."/>
            <person name="Vardi A."/>
            <person name="von Dassow P."/>
            <person name="Vyverman W."/>
            <person name="Willis A."/>
            <person name="Wyrwicz L.S."/>
            <person name="Rokhsar D.S."/>
            <person name="Weissenbach J."/>
            <person name="Armbrust E.V."/>
            <person name="Green B.R."/>
            <person name="Van de Peer Y."/>
            <person name="Grigoriev I.V."/>
        </authorList>
    </citation>
    <scope>NUCLEOTIDE SEQUENCE [LARGE SCALE GENOMIC DNA]</scope>
    <source>
        <strain evidence="3 4">CCAP 1055/1</strain>
    </source>
</reference>
<dbReference type="HOGENOM" id="CLU_561992_0_0_1"/>
<dbReference type="EMBL" id="CM000614">
    <property type="protein sequence ID" value="EEC47100.1"/>
    <property type="molecule type" value="Genomic_DNA"/>
</dbReference>
<dbReference type="SUPFAM" id="SSF82199">
    <property type="entry name" value="SET domain"/>
    <property type="match status" value="1"/>
</dbReference>
<gene>
    <name evidence="3" type="ORF">PHATRDRAFT_47059</name>
</gene>
<sequence length="486" mass="53516">MLLSTMKLVLLLPTFVLGFPTENCVPKMRLRKNRSPVLLTTIRAEDFRMGVKSQLSPLHFQSPLVSHRMSSLSLRSTLQERSDSGNDKAQETKAFLQLCELLDVKPAGLLRLEQCKKSGIRGVFANRSLSKGDMIMSISLSFCLRDNQTPSWMMEIADDLGGLCNPSAWATRLAAILLDRQLDRERDHATALWLSLLPDPDHLRASLPIHWSESVLLSAQCTALELAVDTAFFPRAHAIEVLLKALNSIDDAIHAIQHMNEAARRSLCENALDIVQTRTSRLGEDDRGLPLRVLAPVFDFINHPSCGSANAYFALEGGASPHLVVRATREITDDSEVVEVFVVVWFCSELQVGCLREEDATHLAEVLIEGSRYQVGPTTIPGDMVAALARILDPSIDENAPLQLTSTLAIESARRLSDAASQLIAEPTDSSSLNTRNIYDCDDVEEVCVANSVASQLSGELRLHQHRVLMACSLGLRDFATANNDT</sequence>
<dbReference type="PANTHER" id="PTHR13271">
    <property type="entry name" value="UNCHARACTERIZED PUTATIVE METHYLTRANSFERASE"/>
    <property type="match status" value="1"/>
</dbReference>
<dbReference type="OrthoDB" id="341421at2759"/>
<dbReference type="KEGG" id="pti:PHATRDRAFT_47059"/>
<dbReference type="InterPro" id="IPR046341">
    <property type="entry name" value="SET_dom_sf"/>
</dbReference>
<dbReference type="InParanoid" id="B7G2B0"/>
<evidence type="ECO:0000313" key="4">
    <source>
        <dbReference type="Proteomes" id="UP000000759"/>
    </source>
</evidence>
<reference evidence="4" key="2">
    <citation type="submission" date="2008-08" db="EMBL/GenBank/DDBJ databases">
        <authorList>
            <consortium name="Diatom Consortium"/>
            <person name="Grigoriev I."/>
            <person name="Grimwood J."/>
            <person name="Kuo A."/>
            <person name="Otillar R.P."/>
            <person name="Salamov A."/>
            <person name="Detter J.C."/>
            <person name="Lindquist E."/>
            <person name="Shapiro H."/>
            <person name="Lucas S."/>
            <person name="Glavina del Rio T."/>
            <person name="Pitluck S."/>
            <person name="Rokhsar D."/>
            <person name="Bowler C."/>
        </authorList>
    </citation>
    <scope>GENOME REANNOTATION</scope>
    <source>
        <strain evidence="4">CCAP 1055/1</strain>
    </source>
</reference>
<name>B7G2B0_PHATC</name>
<evidence type="ECO:0000313" key="3">
    <source>
        <dbReference type="EMBL" id="EEC47100.1"/>
    </source>
</evidence>
<organism evidence="3 4">
    <name type="scientific">Phaeodactylum tricornutum (strain CCAP 1055/1)</name>
    <dbReference type="NCBI Taxonomy" id="556484"/>
    <lineage>
        <taxon>Eukaryota</taxon>
        <taxon>Sar</taxon>
        <taxon>Stramenopiles</taxon>
        <taxon>Ochrophyta</taxon>
        <taxon>Bacillariophyta</taxon>
        <taxon>Bacillariophyceae</taxon>
        <taxon>Bacillariophycidae</taxon>
        <taxon>Naviculales</taxon>
        <taxon>Phaeodactylaceae</taxon>
        <taxon>Phaeodactylum</taxon>
    </lineage>
</organism>
<dbReference type="GeneID" id="7202149"/>
<dbReference type="Pfam" id="PF00856">
    <property type="entry name" value="SET"/>
    <property type="match status" value="1"/>
</dbReference>
<dbReference type="PaxDb" id="2850-Phatr47059"/>